<feature type="region of interest" description="Disordered" evidence="1">
    <location>
        <begin position="142"/>
        <end position="178"/>
    </location>
</feature>
<evidence type="ECO:0000256" key="1">
    <source>
        <dbReference type="SAM" id="MobiDB-lite"/>
    </source>
</evidence>
<name>A0ABP1G5Z4_9CHLO</name>
<sequence>MDSSDELMADGSTFAERLARAKELVGGEPLEDAAVRCPEDASRVWMLEYGRTYTDEGENRVGLNNRADVIPYDVCPGGCLARPRDYPDRLARSYELVGDQLLEEAAVRFSEDAFRVWMDRVGRTYEDEGQVSVSLNDRADMLPYDECPSSSLAKPTEDDLAGSEPIKEHKADGSTAAERTKKALKLVGKQRLEDVAEDHPEDALRAYIKRNHKPYNDESPPTNGVNFLADIIKPGTWKGSEPIGAWFEPGGWLYEQHESKVAMPLGSDPPKAATTMMTSLKDNPEGIAAGERETRPSSREVPISGGTMMASAQEKPKSHAINDADTPPSTIKSKGV</sequence>
<keyword evidence="3" id="KW-1185">Reference proteome</keyword>
<dbReference type="EMBL" id="CAXHTA020000015">
    <property type="protein sequence ID" value="CAL5225954.1"/>
    <property type="molecule type" value="Genomic_DNA"/>
</dbReference>
<protein>
    <submittedName>
        <fullName evidence="2">G8754 protein</fullName>
    </submittedName>
</protein>
<reference evidence="2 3" key="1">
    <citation type="submission" date="2024-06" db="EMBL/GenBank/DDBJ databases">
        <authorList>
            <person name="Kraege A."/>
            <person name="Thomma B."/>
        </authorList>
    </citation>
    <scope>NUCLEOTIDE SEQUENCE [LARGE SCALE GENOMIC DNA]</scope>
</reference>
<feature type="compositionally biased region" description="Polar residues" evidence="1">
    <location>
        <begin position="327"/>
        <end position="336"/>
    </location>
</feature>
<evidence type="ECO:0000313" key="2">
    <source>
        <dbReference type="EMBL" id="CAL5225954.1"/>
    </source>
</evidence>
<evidence type="ECO:0000313" key="3">
    <source>
        <dbReference type="Proteomes" id="UP001497392"/>
    </source>
</evidence>
<comment type="caution">
    <text evidence="2">The sequence shown here is derived from an EMBL/GenBank/DDBJ whole genome shotgun (WGS) entry which is preliminary data.</text>
</comment>
<proteinExistence type="predicted"/>
<dbReference type="Proteomes" id="UP001497392">
    <property type="component" value="Unassembled WGS sequence"/>
</dbReference>
<accession>A0ABP1G5Z4</accession>
<feature type="region of interest" description="Disordered" evidence="1">
    <location>
        <begin position="270"/>
        <end position="336"/>
    </location>
</feature>
<gene>
    <name evidence="2" type="primary">g8754</name>
    <name evidence="2" type="ORF">VP750_LOCUS7860</name>
</gene>
<organism evidence="2 3">
    <name type="scientific">Coccomyxa viridis</name>
    <dbReference type="NCBI Taxonomy" id="1274662"/>
    <lineage>
        <taxon>Eukaryota</taxon>
        <taxon>Viridiplantae</taxon>
        <taxon>Chlorophyta</taxon>
        <taxon>core chlorophytes</taxon>
        <taxon>Trebouxiophyceae</taxon>
        <taxon>Trebouxiophyceae incertae sedis</taxon>
        <taxon>Coccomyxaceae</taxon>
        <taxon>Coccomyxa</taxon>
    </lineage>
</organism>